<comment type="similarity">
    <text evidence="2 6">Belongs to the UPF0677 family.</text>
</comment>
<keyword evidence="5 6" id="KW-0949">S-adenosyl-L-methionine</keyword>
<evidence type="ECO:0000256" key="5">
    <source>
        <dbReference type="ARBA" id="ARBA00022691"/>
    </source>
</evidence>
<dbReference type="SUPFAM" id="SSF53335">
    <property type="entry name" value="S-adenosyl-L-methionine-dependent methyltransferases"/>
    <property type="match status" value="1"/>
</dbReference>
<name>A0A370ID26_9NOCA</name>
<dbReference type="PANTHER" id="PTHR43619:SF2">
    <property type="entry name" value="S-ADENOSYL-L-METHIONINE-DEPENDENT METHYLTRANSFERASES SUPERFAMILY PROTEIN"/>
    <property type="match status" value="1"/>
</dbReference>
<evidence type="ECO:0000256" key="1">
    <source>
        <dbReference type="ARBA" id="ARBA00003907"/>
    </source>
</evidence>
<dbReference type="AlphaFoldDB" id="A0A370ID26"/>
<dbReference type="EC" id="2.1.1.-" evidence="6"/>
<dbReference type="GO" id="GO:0032259">
    <property type="term" value="P:methylation"/>
    <property type="evidence" value="ECO:0007669"/>
    <property type="project" value="UniProtKB-KW"/>
</dbReference>
<dbReference type="Gene3D" id="3.40.50.150">
    <property type="entry name" value="Vaccinia Virus protein VP39"/>
    <property type="match status" value="1"/>
</dbReference>
<dbReference type="PANTHER" id="PTHR43619">
    <property type="entry name" value="S-ADENOSYL-L-METHIONINE-DEPENDENT METHYLTRANSFERASE YKTD-RELATED"/>
    <property type="match status" value="1"/>
</dbReference>
<evidence type="ECO:0000256" key="2">
    <source>
        <dbReference type="ARBA" id="ARBA00008138"/>
    </source>
</evidence>
<comment type="function">
    <text evidence="1 6">Exhibits S-adenosyl-L-methionine-dependent methyltransferase activity.</text>
</comment>
<accession>A0A370ID26</accession>
<dbReference type="InterPro" id="IPR029063">
    <property type="entry name" value="SAM-dependent_MTases_sf"/>
</dbReference>
<reference evidence="7 8" key="1">
    <citation type="submission" date="2018-07" db="EMBL/GenBank/DDBJ databases">
        <title>Genomic Encyclopedia of Type Strains, Phase IV (KMG-IV): sequencing the most valuable type-strain genomes for metagenomic binning, comparative biology and taxonomic classification.</title>
        <authorList>
            <person name="Goeker M."/>
        </authorList>
    </citation>
    <scope>NUCLEOTIDE SEQUENCE [LARGE SCALE GENOMIC DNA]</scope>
    <source>
        <strain evidence="7 8">DSM 44290</strain>
    </source>
</reference>
<dbReference type="EMBL" id="QQBC01000001">
    <property type="protein sequence ID" value="RDI68645.1"/>
    <property type="molecule type" value="Genomic_DNA"/>
</dbReference>
<evidence type="ECO:0000313" key="7">
    <source>
        <dbReference type="EMBL" id="RDI68645.1"/>
    </source>
</evidence>
<protein>
    <recommendedName>
        <fullName evidence="6">S-adenosyl-L-methionine-dependent methyltransferase</fullName>
        <ecNumber evidence="6">2.1.1.-</ecNumber>
    </recommendedName>
</protein>
<gene>
    <name evidence="7" type="ORF">DFR76_101180</name>
</gene>
<evidence type="ECO:0000313" key="8">
    <source>
        <dbReference type="Proteomes" id="UP000254869"/>
    </source>
</evidence>
<keyword evidence="4 7" id="KW-0808">Transferase</keyword>
<comment type="caution">
    <text evidence="7">The sequence shown here is derived from an EMBL/GenBank/DDBJ whole genome shotgun (WGS) entry which is preliminary data.</text>
</comment>
<proteinExistence type="inferred from homology"/>
<dbReference type="NCBIfam" id="TIGR00027">
    <property type="entry name" value="mthyl_TIGR00027"/>
    <property type="match status" value="1"/>
</dbReference>
<evidence type="ECO:0000256" key="6">
    <source>
        <dbReference type="RuleBase" id="RU362030"/>
    </source>
</evidence>
<keyword evidence="8" id="KW-1185">Reference proteome</keyword>
<sequence length="275" mass="30057">MQTGQPSRTALAAARYRADHQDLEGGNIFRDPLARAIVGETGPDERFTEKWRQRMRGYIAVRARFAEDALAAAAARGTGQVVILGAGLDTFAYRNPHPGLRVFEVDHPDTQTWKCERLARAGIEIPDSVAYVPVDFERDALGASLTAAGLDPECPAFVIWLGVTVYLTRAAIDETLRVLGGLAPDTELVFDYGPPIVPPPTAELRAVHEERERRLAAVGERWISFFTPEQIAEILSGNGFAVAEDLSVVELAGRYVGREVPTTAGPRLIRARVAR</sequence>
<evidence type="ECO:0000256" key="3">
    <source>
        <dbReference type="ARBA" id="ARBA00022603"/>
    </source>
</evidence>
<dbReference type="InterPro" id="IPR011610">
    <property type="entry name" value="SAM_mthyl_Trfase_ML2640-like"/>
</dbReference>
<dbReference type="Pfam" id="PF04072">
    <property type="entry name" value="LCM"/>
    <property type="match status" value="1"/>
</dbReference>
<organism evidence="7 8">
    <name type="scientific">Nocardia pseudobrasiliensis</name>
    <dbReference type="NCBI Taxonomy" id="45979"/>
    <lineage>
        <taxon>Bacteria</taxon>
        <taxon>Bacillati</taxon>
        <taxon>Actinomycetota</taxon>
        <taxon>Actinomycetes</taxon>
        <taxon>Mycobacteriales</taxon>
        <taxon>Nocardiaceae</taxon>
        <taxon>Nocardia</taxon>
    </lineage>
</organism>
<keyword evidence="3 6" id="KW-0489">Methyltransferase</keyword>
<evidence type="ECO:0000256" key="4">
    <source>
        <dbReference type="ARBA" id="ARBA00022679"/>
    </source>
</evidence>
<dbReference type="GO" id="GO:0008168">
    <property type="term" value="F:methyltransferase activity"/>
    <property type="evidence" value="ECO:0007669"/>
    <property type="project" value="UniProtKB-UniRule"/>
</dbReference>
<dbReference type="RefSeq" id="WP_067989986.1">
    <property type="nucleotide sequence ID" value="NZ_QQBC01000001.1"/>
</dbReference>
<dbReference type="InterPro" id="IPR007213">
    <property type="entry name" value="Ppm1/Ppm2/Tcmp"/>
</dbReference>
<dbReference type="Proteomes" id="UP000254869">
    <property type="component" value="Unassembled WGS sequence"/>
</dbReference>
<dbReference type="STRING" id="1210086.GCA_001613105_00029"/>